<keyword evidence="1" id="KW-0812">Transmembrane</keyword>
<comment type="caution">
    <text evidence="3">The sequence shown here is derived from an EMBL/GenBank/DDBJ whole genome shotgun (WGS) entry which is preliminary data.</text>
</comment>
<dbReference type="Proteomes" id="UP001175227">
    <property type="component" value="Unassembled WGS sequence"/>
</dbReference>
<evidence type="ECO:0000256" key="1">
    <source>
        <dbReference type="SAM" id="Phobius"/>
    </source>
</evidence>
<feature type="transmembrane region" description="Helical" evidence="1">
    <location>
        <begin position="241"/>
        <end position="263"/>
    </location>
</feature>
<protein>
    <submittedName>
        <fullName evidence="3">Uncharacterized protein</fullName>
    </submittedName>
</protein>
<feature type="chain" id="PRO_5041207965" evidence="2">
    <location>
        <begin position="19"/>
        <end position="299"/>
    </location>
</feature>
<keyword evidence="2" id="KW-0732">Signal</keyword>
<sequence length="299" mass="32202">MKLLVIAPFLLLHPVVSGQLMNHTIDDTLGDEVTGFKVQYSPLNASAPVWKNAMQCADCGIIPDRSSAMNGTWTGATYNPISNPALKNMSAELKFHGSAIYIYLIVSNYPVETELTSNVFCDFRIDGAIAGSFSHITNGSYRFAYNVLAYSTTSLKDDDHTFLIESTGTQPSYIIFDYALYSYKPPSLSLNDRPSPTSSIASDSIGASRSSTYPSFTLLSSTSSSSSTAASGTLSTKSVKALTVGVFLGILTSILFVVLLVLVNLSTKKSLFPLFRAFRQPDPVVPGGAVEGSREKMVH</sequence>
<reference evidence="3" key="1">
    <citation type="submission" date="2023-06" db="EMBL/GenBank/DDBJ databases">
        <authorList>
            <consortium name="Lawrence Berkeley National Laboratory"/>
            <person name="Ahrendt S."/>
            <person name="Sahu N."/>
            <person name="Indic B."/>
            <person name="Wong-Bajracharya J."/>
            <person name="Merenyi Z."/>
            <person name="Ke H.-M."/>
            <person name="Monk M."/>
            <person name="Kocsube S."/>
            <person name="Drula E."/>
            <person name="Lipzen A."/>
            <person name="Balint B."/>
            <person name="Henrissat B."/>
            <person name="Andreopoulos B."/>
            <person name="Martin F.M."/>
            <person name="Harder C.B."/>
            <person name="Rigling D."/>
            <person name="Ford K.L."/>
            <person name="Foster G.D."/>
            <person name="Pangilinan J."/>
            <person name="Papanicolaou A."/>
            <person name="Barry K."/>
            <person name="LaButti K."/>
            <person name="Viragh M."/>
            <person name="Koriabine M."/>
            <person name="Yan M."/>
            <person name="Riley R."/>
            <person name="Champramary S."/>
            <person name="Plett K.L."/>
            <person name="Tsai I.J."/>
            <person name="Slot J."/>
            <person name="Sipos G."/>
            <person name="Plett J."/>
            <person name="Nagy L.G."/>
            <person name="Grigoriev I.V."/>
        </authorList>
    </citation>
    <scope>NUCLEOTIDE SEQUENCE</scope>
    <source>
        <strain evidence="3">ICMP 16352</strain>
    </source>
</reference>
<keyword evidence="1" id="KW-1133">Transmembrane helix</keyword>
<proteinExistence type="predicted"/>
<name>A0AA39NT31_9AGAR</name>
<feature type="signal peptide" evidence="2">
    <location>
        <begin position="1"/>
        <end position="18"/>
    </location>
</feature>
<dbReference type="EMBL" id="JAUEPR010000056">
    <property type="protein sequence ID" value="KAK0470963.1"/>
    <property type="molecule type" value="Genomic_DNA"/>
</dbReference>
<evidence type="ECO:0000313" key="3">
    <source>
        <dbReference type="EMBL" id="KAK0470963.1"/>
    </source>
</evidence>
<evidence type="ECO:0000313" key="4">
    <source>
        <dbReference type="Proteomes" id="UP001175227"/>
    </source>
</evidence>
<gene>
    <name evidence="3" type="ORF">IW261DRAFT_1671730</name>
</gene>
<evidence type="ECO:0000256" key="2">
    <source>
        <dbReference type="SAM" id="SignalP"/>
    </source>
</evidence>
<accession>A0AA39NT31</accession>
<keyword evidence="1" id="KW-0472">Membrane</keyword>
<dbReference type="AlphaFoldDB" id="A0AA39NT31"/>
<keyword evidence="4" id="KW-1185">Reference proteome</keyword>
<organism evidence="3 4">
    <name type="scientific">Armillaria novae-zelandiae</name>
    <dbReference type="NCBI Taxonomy" id="153914"/>
    <lineage>
        <taxon>Eukaryota</taxon>
        <taxon>Fungi</taxon>
        <taxon>Dikarya</taxon>
        <taxon>Basidiomycota</taxon>
        <taxon>Agaricomycotina</taxon>
        <taxon>Agaricomycetes</taxon>
        <taxon>Agaricomycetidae</taxon>
        <taxon>Agaricales</taxon>
        <taxon>Marasmiineae</taxon>
        <taxon>Physalacriaceae</taxon>
        <taxon>Armillaria</taxon>
    </lineage>
</organism>
<dbReference type="Gene3D" id="2.60.120.260">
    <property type="entry name" value="Galactose-binding domain-like"/>
    <property type="match status" value="1"/>
</dbReference>